<protein>
    <recommendedName>
        <fullName evidence="1">PPM-type phosphatase domain-containing protein</fullName>
    </recommendedName>
</protein>
<gene>
    <name evidence="2" type="ORF">UT29_C0004G0016</name>
</gene>
<proteinExistence type="predicted"/>
<dbReference type="InterPro" id="IPR036457">
    <property type="entry name" value="PPM-type-like_dom_sf"/>
</dbReference>
<dbReference type="AlphaFoldDB" id="A0A0G0MGL9"/>
<sequence>MKDNVTSAVKQGPRRYQEDRHYETYIPDRKWQLMTVMDGHGGAEVSDFCAKNIFRMMSLDEGNPEDRLGSLVSNLNSVTRHHEAGSTFSGVIISEELSTVSVAILGDSPVVIYDKQGRLHVSPEHNVRSNLKERKAAQERGGIYDNGYIYPRFGDMGLQMSRALGDSALNGIISREPDIYTVAEPAWVLVASDGIFDPGHSDTSRLLQEVAKYAKRNATAGEIMEWAEKRGLQDNATALVWCAG</sequence>
<evidence type="ECO:0000313" key="2">
    <source>
        <dbReference type="EMBL" id="KKR02323.1"/>
    </source>
</evidence>
<dbReference type="GO" id="GO:0004722">
    <property type="term" value="F:protein serine/threonine phosphatase activity"/>
    <property type="evidence" value="ECO:0007669"/>
    <property type="project" value="InterPro"/>
</dbReference>
<dbReference type="InterPro" id="IPR015655">
    <property type="entry name" value="PP2C"/>
</dbReference>
<comment type="caution">
    <text evidence="2">The sequence shown here is derived from an EMBL/GenBank/DDBJ whole genome shotgun (WGS) entry which is preliminary data.</text>
</comment>
<evidence type="ECO:0000259" key="1">
    <source>
        <dbReference type="PROSITE" id="PS51746"/>
    </source>
</evidence>
<dbReference type="PANTHER" id="PTHR47992">
    <property type="entry name" value="PROTEIN PHOSPHATASE"/>
    <property type="match status" value="1"/>
</dbReference>
<reference evidence="2 3" key="1">
    <citation type="journal article" date="2015" name="Nature">
        <title>rRNA introns, odd ribosomes, and small enigmatic genomes across a large radiation of phyla.</title>
        <authorList>
            <person name="Brown C.T."/>
            <person name="Hug L.A."/>
            <person name="Thomas B.C."/>
            <person name="Sharon I."/>
            <person name="Castelle C.J."/>
            <person name="Singh A."/>
            <person name="Wilkins M.J."/>
            <person name="Williams K.H."/>
            <person name="Banfield J.F."/>
        </authorList>
    </citation>
    <scope>NUCLEOTIDE SEQUENCE [LARGE SCALE GENOMIC DNA]</scope>
    <source>
        <strain evidence="3">GW2011_GWA1_39_13</strain>
    </source>
</reference>
<dbReference type="EMBL" id="LBWF01000004">
    <property type="protein sequence ID" value="KKR02323.1"/>
    <property type="molecule type" value="Genomic_DNA"/>
</dbReference>
<dbReference type="PROSITE" id="PS51746">
    <property type="entry name" value="PPM_2"/>
    <property type="match status" value="1"/>
</dbReference>
<accession>A0A0G0MGL9</accession>
<dbReference type="CDD" id="cd00143">
    <property type="entry name" value="PP2Cc"/>
    <property type="match status" value="1"/>
</dbReference>
<evidence type="ECO:0000313" key="3">
    <source>
        <dbReference type="Proteomes" id="UP000034845"/>
    </source>
</evidence>
<dbReference type="SUPFAM" id="SSF81606">
    <property type="entry name" value="PP2C-like"/>
    <property type="match status" value="1"/>
</dbReference>
<dbReference type="Pfam" id="PF00481">
    <property type="entry name" value="PP2C"/>
    <property type="match status" value="1"/>
</dbReference>
<dbReference type="Gene3D" id="3.60.40.10">
    <property type="entry name" value="PPM-type phosphatase domain"/>
    <property type="match status" value="1"/>
</dbReference>
<dbReference type="Proteomes" id="UP000034845">
    <property type="component" value="Unassembled WGS sequence"/>
</dbReference>
<dbReference type="SMART" id="SM00332">
    <property type="entry name" value="PP2Cc"/>
    <property type="match status" value="1"/>
</dbReference>
<name>A0A0G0MGL9_YANXG</name>
<organism evidence="2 3">
    <name type="scientific">Yanofskybacteria sp. (strain GW2011_GWA1_39_13)</name>
    <dbReference type="NCBI Taxonomy" id="1619019"/>
    <lineage>
        <taxon>Bacteria</taxon>
        <taxon>Candidatus Yanofskyibacteriota</taxon>
    </lineage>
</organism>
<dbReference type="InterPro" id="IPR001932">
    <property type="entry name" value="PPM-type_phosphatase-like_dom"/>
</dbReference>
<feature type="domain" description="PPM-type phosphatase" evidence="1">
    <location>
        <begin position="4"/>
        <end position="243"/>
    </location>
</feature>